<dbReference type="RefSeq" id="XP_001799121.1">
    <property type="nucleotide sequence ID" value="XM_001799069.1"/>
</dbReference>
<dbReference type="EMBL" id="CH445337">
    <property type="protein sequence ID" value="EAT83983.1"/>
    <property type="molecule type" value="Genomic_DNA"/>
</dbReference>
<feature type="region of interest" description="Disordered" evidence="1">
    <location>
        <begin position="1"/>
        <end position="20"/>
    </location>
</feature>
<dbReference type="InParanoid" id="Q0UHE9"/>
<proteinExistence type="predicted"/>
<feature type="compositionally biased region" description="Polar residues" evidence="1">
    <location>
        <begin position="1"/>
        <end position="15"/>
    </location>
</feature>
<gene>
    <name evidence="2" type="ORF">SNOG_08815</name>
</gene>
<protein>
    <submittedName>
        <fullName evidence="2">Uncharacterized protein</fullName>
    </submittedName>
</protein>
<evidence type="ECO:0000313" key="3">
    <source>
        <dbReference type="Proteomes" id="UP000001055"/>
    </source>
</evidence>
<dbReference type="Proteomes" id="UP000001055">
    <property type="component" value="Unassembled WGS sequence"/>
</dbReference>
<sequence length="62" mass="7005">MATALSQEPSHSNQGPERYCGVEHQSIEGAEEKMEISSAFEKGYLDDKDNDIFAPWKTNWPC</sequence>
<organism evidence="2 3">
    <name type="scientific">Phaeosphaeria nodorum (strain SN15 / ATCC MYA-4574 / FGSC 10173)</name>
    <name type="common">Glume blotch fungus</name>
    <name type="synonym">Parastagonospora nodorum</name>
    <dbReference type="NCBI Taxonomy" id="321614"/>
    <lineage>
        <taxon>Eukaryota</taxon>
        <taxon>Fungi</taxon>
        <taxon>Dikarya</taxon>
        <taxon>Ascomycota</taxon>
        <taxon>Pezizomycotina</taxon>
        <taxon>Dothideomycetes</taxon>
        <taxon>Pleosporomycetidae</taxon>
        <taxon>Pleosporales</taxon>
        <taxon>Pleosporineae</taxon>
        <taxon>Phaeosphaeriaceae</taxon>
        <taxon>Parastagonospora</taxon>
    </lineage>
</organism>
<dbReference type="GeneID" id="5976020"/>
<name>Q0UHE9_PHANO</name>
<dbReference type="AlphaFoldDB" id="Q0UHE9"/>
<reference evidence="3" key="1">
    <citation type="journal article" date="2007" name="Plant Cell">
        <title>Dothideomycete-plant interactions illuminated by genome sequencing and EST analysis of the wheat pathogen Stagonospora nodorum.</title>
        <authorList>
            <person name="Hane J.K."/>
            <person name="Lowe R.G."/>
            <person name="Solomon P.S."/>
            <person name="Tan K.C."/>
            <person name="Schoch C.L."/>
            <person name="Spatafora J.W."/>
            <person name="Crous P.W."/>
            <person name="Kodira C."/>
            <person name="Birren B.W."/>
            <person name="Galagan J.E."/>
            <person name="Torriani S.F."/>
            <person name="McDonald B.A."/>
            <person name="Oliver R.P."/>
        </authorList>
    </citation>
    <scope>NUCLEOTIDE SEQUENCE [LARGE SCALE GENOMIC DNA]</scope>
    <source>
        <strain evidence="3">SN15 / ATCC MYA-4574 / FGSC 10173</strain>
    </source>
</reference>
<evidence type="ECO:0000256" key="1">
    <source>
        <dbReference type="SAM" id="MobiDB-lite"/>
    </source>
</evidence>
<accession>Q0UHE9</accession>
<dbReference type="KEGG" id="pno:SNOG_08815"/>
<evidence type="ECO:0000313" key="2">
    <source>
        <dbReference type="EMBL" id="EAT83983.1"/>
    </source>
</evidence>